<keyword evidence="2" id="KW-1133">Transmembrane helix</keyword>
<protein>
    <recommendedName>
        <fullName evidence="4">Reverse transcriptase domain-containing protein</fullName>
    </recommendedName>
</protein>
<dbReference type="InterPro" id="IPR021109">
    <property type="entry name" value="Peptidase_aspartic_dom_sf"/>
</dbReference>
<dbReference type="EMBL" id="BKCJ010002157">
    <property type="protein sequence ID" value="GEU46674.1"/>
    <property type="molecule type" value="Genomic_DNA"/>
</dbReference>
<sequence>MQAYDAISPPQVTIPPPTVMAPSPVLLLSPMFDSGDLFPLEEIPPPKDTKTPIESPFPISPSSSVGSSSLVRSTTPPPDYPFDESIFAELDNVLWIIPRPLGSELVLEIPNKTYGIRVAEVLKYDVFILDSRVNDDDELPTENVSQELVEEMSEMVDEAKLRKVLDEMLRQRCASGDKHQYHIDFLKNDIMWESRKKILSLPFLQKPIPVIQSCQRDPKAPELSLVNQDLLYLKKGNSGPEKIALSLHKFPAVIFPDDDIEEITFCVNKYEIRASTDAAIRNQGASIKALEIQIGKMSKGSYGLKDLDAYSIGTTLLDDALPPKEKDTGSFTLPCYINNLRFNEALADLGASISVMPFSTYTNLGLGELAPTKLIVELVDRTVKRPKELRRNQVDDLELTIEEGEVVNEPMMDIVKTRYGNEIIGGLDEYPSYCNFDRIHIDCAYNLQFSCMIGYKHVNANFFPLLSINVTSKSFYNSIMKDKVEFKGKNVVGAFMNVLIFVGNFSVLTDFVVMKNMNSYRYEGMGDIIVGKPFCREACVKPRRFDGMITIYNRNDSVTYQMARSHLRFKHLTNAQCNKMRPLLKVGAHDELKGNSHPYQLLKGFYT</sequence>
<name>A0A6L2KFK4_TANCI</name>
<evidence type="ECO:0000313" key="3">
    <source>
        <dbReference type="EMBL" id="GEU46674.1"/>
    </source>
</evidence>
<feature type="transmembrane region" description="Helical" evidence="2">
    <location>
        <begin position="491"/>
        <end position="513"/>
    </location>
</feature>
<dbReference type="PANTHER" id="PTHR33067">
    <property type="entry name" value="RNA-DIRECTED DNA POLYMERASE-RELATED"/>
    <property type="match status" value="1"/>
</dbReference>
<comment type="caution">
    <text evidence="3">The sequence shown here is derived from an EMBL/GenBank/DDBJ whole genome shotgun (WGS) entry which is preliminary data.</text>
</comment>
<keyword evidence="2" id="KW-0472">Membrane</keyword>
<proteinExistence type="predicted"/>
<dbReference type="PANTHER" id="PTHR33067:SF9">
    <property type="entry name" value="RNA-DIRECTED DNA POLYMERASE"/>
    <property type="match status" value="1"/>
</dbReference>
<dbReference type="Gene3D" id="2.40.70.10">
    <property type="entry name" value="Acid Proteases"/>
    <property type="match status" value="1"/>
</dbReference>
<organism evidence="3">
    <name type="scientific">Tanacetum cinerariifolium</name>
    <name type="common">Dalmatian daisy</name>
    <name type="synonym">Chrysanthemum cinerariifolium</name>
    <dbReference type="NCBI Taxonomy" id="118510"/>
    <lineage>
        <taxon>Eukaryota</taxon>
        <taxon>Viridiplantae</taxon>
        <taxon>Streptophyta</taxon>
        <taxon>Embryophyta</taxon>
        <taxon>Tracheophyta</taxon>
        <taxon>Spermatophyta</taxon>
        <taxon>Magnoliopsida</taxon>
        <taxon>eudicotyledons</taxon>
        <taxon>Gunneridae</taxon>
        <taxon>Pentapetalae</taxon>
        <taxon>asterids</taxon>
        <taxon>campanulids</taxon>
        <taxon>Asterales</taxon>
        <taxon>Asteraceae</taxon>
        <taxon>Asteroideae</taxon>
        <taxon>Anthemideae</taxon>
        <taxon>Anthemidinae</taxon>
        <taxon>Tanacetum</taxon>
    </lineage>
</organism>
<reference evidence="3" key="1">
    <citation type="journal article" date="2019" name="Sci. Rep.">
        <title>Draft genome of Tanacetum cinerariifolium, the natural source of mosquito coil.</title>
        <authorList>
            <person name="Yamashiro T."/>
            <person name="Shiraishi A."/>
            <person name="Satake H."/>
            <person name="Nakayama K."/>
        </authorList>
    </citation>
    <scope>NUCLEOTIDE SEQUENCE</scope>
</reference>
<keyword evidence="2" id="KW-0812">Transmembrane</keyword>
<evidence type="ECO:0008006" key="4">
    <source>
        <dbReference type="Google" id="ProtNLM"/>
    </source>
</evidence>
<feature type="compositionally biased region" description="Low complexity" evidence="1">
    <location>
        <begin position="56"/>
        <end position="69"/>
    </location>
</feature>
<evidence type="ECO:0000256" key="2">
    <source>
        <dbReference type="SAM" id="Phobius"/>
    </source>
</evidence>
<evidence type="ECO:0000256" key="1">
    <source>
        <dbReference type="SAM" id="MobiDB-lite"/>
    </source>
</evidence>
<feature type="region of interest" description="Disordered" evidence="1">
    <location>
        <begin position="39"/>
        <end position="76"/>
    </location>
</feature>
<accession>A0A6L2KFK4</accession>
<dbReference type="AlphaFoldDB" id="A0A6L2KFK4"/>
<gene>
    <name evidence="3" type="ORF">Tci_018652</name>
</gene>